<evidence type="ECO:0000256" key="17">
    <source>
        <dbReference type="ARBA" id="ARBA00023065"/>
    </source>
</evidence>
<organism evidence="24 25">
    <name type="scientific">Cycloclasticus pugetii</name>
    <dbReference type="NCBI Taxonomy" id="34068"/>
    <lineage>
        <taxon>Bacteria</taxon>
        <taxon>Pseudomonadati</taxon>
        <taxon>Pseudomonadota</taxon>
        <taxon>Gammaproteobacteria</taxon>
        <taxon>Thiotrichales</taxon>
        <taxon>Piscirickettsiaceae</taxon>
        <taxon>Cycloclasticus</taxon>
    </lineage>
</organism>
<feature type="binding site" description="covalent" evidence="21">
    <location>
        <position position="229"/>
    </location>
    <ligand>
        <name>heme c</name>
        <dbReference type="ChEBI" id="CHEBI:61717"/>
        <label>2</label>
    </ligand>
</feature>
<name>A0AB33Z3U8_9GAMM</name>
<dbReference type="GO" id="GO:1902600">
    <property type="term" value="P:proton transmembrane transport"/>
    <property type="evidence" value="ECO:0007669"/>
    <property type="project" value="UniProtKB-KW"/>
</dbReference>
<feature type="binding site" description="covalent" evidence="21">
    <location>
        <position position="143"/>
    </location>
    <ligand>
        <name>heme c</name>
        <dbReference type="ChEBI" id="CHEBI:61717"/>
        <label>1</label>
    </ligand>
</feature>
<evidence type="ECO:0000256" key="10">
    <source>
        <dbReference type="ARBA" id="ARBA00022723"/>
    </source>
</evidence>
<dbReference type="Pfam" id="PF13442">
    <property type="entry name" value="Cytochrome_CBB3"/>
    <property type="match status" value="2"/>
</dbReference>
<reference evidence="24 25" key="1">
    <citation type="journal article" date="2013" name="Genome Announc.">
        <title>Genome Sequence of the Pyrene- and Fluoranthene-Degrading Bacterium Cycloclasticus sp. Strain PY97M.</title>
        <authorList>
            <person name="Cui Z."/>
            <person name="Xu G."/>
            <person name="Li Q."/>
            <person name="Gao W."/>
            <person name="Zheng L."/>
        </authorList>
    </citation>
    <scope>NUCLEOTIDE SEQUENCE [LARGE SCALE GENOMIC DNA]</scope>
    <source>
        <strain evidence="24 25">PY97M</strain>
    </source>
</reference>
<dbReference type="InterPro" id="IPR038414">
    <property type="entry name" value="CcoP_N_sf"/>
</dbReference>
<keyword evidence="10 19" id="KW-0479">Metal-binding</keyword>
<evidence type="ECO:0000256" key="6">
    <source>
        <dbReference type="ARBA" id="ARBA00022519"/>
    </source>
</evidence>
<comment type="caution">
    <text evidence="24">The sequence shown here is derived from an EMBL/GenBank/DDBJ whole genome shotgun (WGS) entry which is preliminary data.</text>
</comment>
<dbReference type="GO" id="GO:0020037">
    <property type="term" value="F:heme binding"/>
    <property type="evidence" value="ECO:0007669"/>
    <property type="project" value="InterPro"/>
</dbReference>
<keyword evidence="12 19" id="KW-0375">Hydrogen ion transport</keyword>
<evidence type="ECO:0000256" key="1">
    <source>
        <dbReference type="ARBA" id="ARBA00004533"/>
    </source>
</evidence>
<evidence type="ECO:0000256" key="5">
    <source>
        <dbReference type="ARBA" id="ARBA00022475"/>
    </source>
</evidence>
<keyword evidence="14 22" id="KW-1133">Transmembrane helix</keyword>
<dbReference type="PIRSF" id="PIRSF000006">
    <property type="entry name" value="Cbb3-Cox_fixP"/>
    <property type="match status" value="1"/>
</dbReference>
<feature type="domain" description="Cytochrome c" evidence="23">
    <location>
        <begin position="213"/>
        <end position="294"/>
    </location>
</feature>
<dbReference type="InterPro" id="IPR036909">
    <property type="entry name" value="Cyt_c-like_dom_sf"/>
</dbReference>
<dbReference type="InterPro" id="IPR004678">
    <property type="entry name" value="Cyt_c_oxidase_cbb3_su3"/>
</dbReference>
<feature type="binding site" description="axial binding residue" evidence="20">
    <location>
        <position position="271"/>
    </location>
    <ligand>
        <name>heme c</name>
        <dbReference type="ChEBI" id="CHEBI:61717"/>
        <label>1</label>
    </ligand>
    <ligandPart>
        <name>Fe</name>
        <dbReference type="ChEBI" id="CHEBI:18248"/>
    </ligandPart>
</feature>
<dbReference type="NCBIfam" id="TIGR00782">
    <property type="entry name" value="ccoP"/>
    <property type="match status" value="1"/>
</dbReference>
<evidence type="ECO:0000256" key="20">
    <source>
        <dbReference type="PIRSR" id="PIRSR000006-1"/>
    </source>
</evidence>
<dbReference type="EMBL" id="ASHL01000001">
    <property type="protein sequence ID" value="EPD14069.1"/>
    <property type="molecule type" value="Genomic_DNA"/>
</dbReference>
<keyword evidence="5 19" id="KW-1003">Cell membrane</keyword>
<dbReference type="AlphaFoldDB" id="A0AB33Z3U8"/>
<evidence type="ECO:0000256" key="12">
    <source>
        <dbReference type="ARBA" id="ARBA00022781"/>
    </source>
</evidence>
<dbReference type="InterPro" id="IPR032858">
    <property type="entry name" value="CcoP_N"/>
</dbReference>
<evidence type="ECO:0000256" key="8">
    <source>
        <dbReference type="ARBA" id="ARBA00022660"/>
    </source>
</evidence>
<evidence type="ECO:0000256" key="11">
    <source>
        <dbReference type="ARBA" id="ARBA00022737"/>
    </source>
</evidence>
<keyword evidence="17 19" id="KW-0406">Ion transport</keyword>
<evidence type="ECO:0000256" key="14">
    <source>
        <dbReference type="ARBA" id="ARBA00022989"/>
    </source>
</evidence>
<dbReference type="Proteomes" id="UP000015462">
    <property type="component" value="Unassembled WGS sequence"/>
</dbReference>
<keyword evidence="16 19" id="KW-0408">Iron</keyword>
<evidence type="ECO:0000256" key="22">
    <source>
        <dbReference type="SAM" id="Phobius"/>
    </source>
</evidence>
<evidence type="ECO:0000256" key="19">
    <source>
        <dbReference type="PIRNR" id="PIRNR000006"/>
    </source>
</evidence>
<dbReference type="Gene3D" id="6.10.280.130">
    <property type="match status" value="1"/>
</dbReference>
<feature type="binding site" description="axial binding residue" evidence="20">
    <location>
        <position position="183"/>
    </location>
    <ligand>
        <name>heme c</name>
        <dbReference type="ChEBI" id="CHEBI:61717"/>
        <label>2</label>
    </ligand>
    <ligandPart>
        <name>Fe</name>
        <dbReference type="ChEBI" id="CHEBI:18248"/>
    </ligandPart>
</feature>
<evidence type="ECO:0000256" key="2">
    <source>
        <dbReference type="ARBA" id="ARBA00004673"/>
    </source>
</evidence>
<evidence type="ECO:0000256" key="4">
    <source>
        <dbReference type="ARBA" id="ARBA00022448"/>
    </source>
</evidence>
<keyword evidence="11" id="KW-0677">Repeat</keyword>
<dbReference type="PROSITE" id="PS51007">
    <property type="entry name" value="CYTC"/>
    <property type="match status" value="2"/>
</dbReference>
<keyword evidence="13 19" id="KW-0249">Electron transport</keyword>
<dbReference type="Gene3D" id="1.10.760.10">
    <property type="entry name" value="Cytochrome c-like domain"/>
    <property type="match status" value="2"/>
</dbReference>
<feature type="domain" description="Cytochrome c" evidence="23">
    <location>
        <begin position="127"/>
        <end position="206"/>
    </location>
</feature>
<feature type="transmembrane region" description="Helical" evidence="22">
    <location>
        <begin position="59"/>
        <end position="78"/>
    </location>
</feature>
<feature type="transmembrane region" description="Helical" evidence="22">
    <location>
        <begin position="6"/>
        <end position="28"/>
    </location>
</feature>
<comment type="cofactor">
    <cofactor evidence="19 21">
        <name>heme c</name>
        <dbReference type="ChEBI" id="CHEBI:61717"/>
    </cofactor>
    <text evidence="19 21">Binds 2 heme C groups per subunit.</text>
</comment>
<keyword evidence="25" id="KW-1185">Reference proteome</keyword>
<dbReference type="GO" id="GO:0009055">
    <property type="term" value="F:electron transfer activity"/>
    <property type="evidence" value="ECO:0007669"/>
    <property type="project" value="InterPro"/>
</dbReference>
<evidence type="ECO:0000256" key="18">
    <source>
        <dbReference type="ARBA" id="ARBA00023136"/>
    </source>
</evidence>
<feature type="binding site" description="covalent" evidence="21">
    <location>
        <position position="226"/>
    </location>
    <ligand>
        <name>heme c</name>
        <dbReference type="ChEBI" id="CHEBI:61717"/>
        <label>2</label>
    </ligand>
</feature>
<comment type="subunit">
    <text evidence="19">Component of the cbb3-type cytochrome c oxidase.</text>
</comment>
<dbReference type="RefSeq" id="WP_016389635.1">
    <property type="nucleotide sequence ID" value="NZ_KE646805.1"/>
</dbReference>
<dbReference type="InterPro" id="IPR009056">
    <property type="entry name" value="Cyt_c-like_dom"/>
</dbReference>
<keyword evidence="6 19" id="KW-0997">Cell inner membrane</keyword>
<comment type="function">
    <text evidence="19">C-type cytochrome. Part of the cbb3-type cytochrome c oxidase complex.</text>
</comment>
<dbReference type="GO" id="GO:0046872">
    <property type="term" value="F:metal ion binding"/>
    <property type="evidence" value="ECO:0007669"/>
    <property type="project" value="UniProtKB-KW"/>
</dbReference>
<dbReference type="InterPro" id="IPR050597">
    <property type="entry name" value="Cytochrome_c_Oxidase_Subunit"/>
</dbReference>
<evidence type="ECO:0000256" key="21">
    <source>
        <dbReference type="PIRSR" id="PIRSR000006-2"/>
    </source>
</evidence>
<protein>
    <recommendedName>
        <fullName evidence="19">Cbb3-type cytochrome c oxidase subunit</fullName>
    </recommendedName>
</protein>
<dbReference type="PANTHER" id="PTHR33751:SF1">
    <property type="entry name" value="CBB3-TYPE CYTOCHROME C OXIDASE SUBUNIT FIXP"/>
    <property type="match status" value="1"/>
</dbReference>
<keyword evidence="4 19" id="KW-0813">Transport</keyword>
<accession>A0AB33Z3U8</accession>
<gene>
    <name evidence="24" type="ORF">L196_01180</name>
</gene>
<evidence type="ECO:0000259" key="23">
    <source>
        <dbReference type="PROSITE" id="PS51007"/>
    </source>
</evidence>
<dbReference type="SUPFAM" id="SSF46626">
    <property type="entry name" value="Cytochrome c"/>
    <property type="match status" value="2"/>
</dbReference>
<evidence type="ECO:0000256" key="7">
    <source>
        <dbReference type="ARBA" id="ARBA00022617"/>
    </source>
</evidence>
<comment type="similarity">
    <text evidence="3 19">Belongs to the CcoP / FixP family.</text>
</comment>
<evidence type="ECO:0000313" key="24">
    <source>
        <dbReference type="EMBL" id="EPD14069.1"/>
    </source>
</evidence>
<dbReference type="PANTHER" id="PTHR33751">
    <property type="entry name" value="CBB3-TYPE CYTOCHROME C OXIDASE SUBUNIT FIXP"/>
    <property type="match status" value="1"/>
</dbReference>
<keyword evidence="8 19" id="KW-0679">Respiratory chain</keyword>
<evidence type="ECO:0000256" key="13">
    <source>
        <dbReference type="ARBA" id="ARBA00022982"/>
    </source>
</evidence>
<proteinExistence type="inferred from homology"/>
<evidence type="ECO:0000256" key="9">
    <source>
        <dbReference type="ARBA" id="ARBA00022692"/>
    </source>
</evidence>
<keyword evidence="18 19" id="KW-0472">Membrane</keyword>
<dbReference type="GO" id="GO:0005886">
    <property type="term" value="C:plasma membrane"/>
    <property type="evidence" value="ECO:0007669"/>
    <property type="project" value="UniProtKB-SubCell"/>
</dbReference>
<dbReference type="Pfam" id="PF14715">
    <property type="entry name" value="FixP_N"/>
    <property type="match status" value="1"/>
</dbReference>
<comment type="subcellular location">
    <subcellularLocation>
        <location evidence="1 19">Cell inner membrane</location>
    </subcellularLocation>
</comment>
<evidence type="ECO:0000256" key="15">
    <source>
        <dbReference type="ARBA" id="ARBA00023002"/>
    </source>
</evidence>
<evidence type="ECO:0000256" key="3">
    <source>
        <dbReference type="ARBA" id="ARBA00006113"/>
    </source>
</evidence>
<keyword evidence="7 19" id="KW-0349">Heme</keyword>
<keyword evidence="9 22" id="KW-0812">Transmembrane</keyword>
<keyword evidence="15 19" id="KW-0560">Oxidoreductase</keyword>
<feature type="binding site" description="axial binding residue" evidence="20">
    <location>
        <position position="230"/>
    </location>
    <ligand>
        <name>heme c</name>
        <dbReference type="ChEBI" id="CHEBI:61717"/>
        <label>2</label>
    </ligand>
    <ligandPart>
        <name>Fe</name>
        <dbReference type="ChEBI" id="CHEBI:18248"/>
    </ligandPart>
</feature>
<comment type="pathway">
    <text evidence="2 19">Energy metabolism; oxidative phosphorylation.</text>
</comment>
<evidence type="ECO:0000313" key="25">
    <source>
        <dbReference type="Proteomes" id="UP000015462"/>
    </source>
</evidence>
<evidence type="ECO:0000256" key="16">
    <source>
        <dbReference type="ARBA" id="ARBA00023004"/>
    </source>
</evidence>
<sequence length="296" mass="33115">MSDFWSIVVTVVILLNIIGCYLLIRWVAKPNKGEAKQGEATGHVWDSDLMELNNPMPRWWLYLFYITIVWGLIYLLMYPGYGNYPGLLAWTSDKKYSDEVQAANETYGPIFSQYAETPIIELSENKDANAVGQRLFVNYCAQCHGSDAAGSRGFPNLTDNEWIWGGQPTDIQHTIAHGRTGVMPAWESVLKPIQISYLADYLMSLTGRQHKATDAQRGKKVFASYCATCHQADATGNPLLGAPNLADKIWLYGASRNKIIESISKGRNGQMPAHLEFLGEDKIHILSAYVYSLSSH</sequence>
<feature type="binding site" description="covalent" evidence="21">
    <location>
        <position position="140"/>
    </location>
    <ligand>
        <name>heme c</name>
        <dbReference type="ChEBI" id="CHEBI:61717"/>
        <label>1</label>
    </ligand>
</feature>
<feature type="binding site" description="axial binding residue" evidence="20">
    <location>
        <position position="144"/>
    </location>
    <ligand>
        <name>heme c</name>
        <dbReference type="ChEBI" id="CHEBI:61717"/>
        <label>1</label>
    </ligand>
    <ligandPart>
        <name>Fe</name>
        <dbReference type="ChEBI" id="CHEBI:18248"/>
    </ligandPart>
</feature>
<dbReference type="GO" id="GO:0016491">
    <property type="term" value="F:oxidoreductase activity"/>
    <property type="evidence" value="ECO:0007669"/>
    <property type="project" value="UniProtKB-KW"/>
</dbReference>